<dbReference type="Gene3D" id="3.20.20.80">
    <property type="entry name" value="Glycosidases"/>
    <property type="match status" value="1"/>
</dbReference>
<keyword evidence="2" id="KW-0732">Signal</keyword>
<sequence length="493" mass="56430">MKNIIALMLVSFGLFACVPTFAQAEDKGIQEEVFYRILVDRYSNANAQIDKQIDLDNPMTYHGGDLEGITERLDTFEEVGYTAIVLSPIMENAPDGYHGYWIEDFYNVEEQYGDMESLKKLIDEAHQRDIKVVLELVTNYVAKSHPIVKDKSKQSWIEANDVDTAWGKNVIKLNQENEEVQDYLVDVAMYWMDETNIDGFQLHAADQSSQTFLNLLTSKIKEKDENFYLLADVLDTNSDVTSLQENDHIDAVDNHQAQQAMSSVFSKPGVSPEKIYEETMDVNALSMLFMDDESVERFTQTLAENGRNPLTAWSLALTYLYSMPDVPVVYQGTELPMYGKTLEEVQRMVEFNSGGKEIKEFFNRISSLRNQFPALRRGSYELVGTDGAMILFKRTYNEETMYIAINNDVKTRSVTITDLEKGKELRGYLGDHTFRANDKGEYRIGLDRETAEVFSVKEDTGFNWWFIGFIVGVFLLFIIAVVVLSRKQKANNR</sequence>
<dbReference type="PANTHER" id="PTHR10357">
    <property type="entry name" value="ALPHA-AMYLASE FAMILY MEMBER"/>
    <property type="match status" value="1"/>
</dbReference>
<dbReference type="GO" id="GO:0016829">
    <property type="term" value="F:lyase activity"/>
    <property type="evidence" value="ECO:0007669"/>
    <property type="project" value="UniProtKB-KW"/>
</dbReference>
<dbReference type="Pfam" id="PF00128">
    <property type="entry name" value="Alpha-amylase"/>
    <property type="match status" value="2"/>
</dbReference>
<keyword evidence="4" id="KW-0456">Lyase</keyword>
<feature type="transmembrane region" description="Helical" evidence="1">
    <location>
        <begin position="464"/>
        <end position="484"/>
    </location>
</feature>
<accession>A0A0L0QTS5</accession>
<evidence type="ECO:0000256" key="1">
    <source>
        <dbReference type="SAM" id="Phobius"/>
    </source>
</evidence>
<dbReference type="SMART" id="SM00642">
    <property type="entry name" value="Aamy"/>
    <property type="match status" value="1"/>
</dbReference>
<dbReference type="InterPro" id="IPR054174">
    <property type="entry name" value="Alpha-amylase-like_C"/>
</dbReference>
<dbReference type="InterPro" id="IPR013780">
    <property type="entry name" value="Glyco_hydro_b"/>
</dbReference>
<dbReference type="Proteomes" id="UP000036780">
    <property type="component" value="Unassembled WGS sequence"/>
</dbReference>
<protein>
    <submittedName>
        <fullName evidence="4">Alpha-amlyase</fullName>
    </submittedName>
</protein>
<gene>
    <name evidence="4" type="ORF">AFK71_04160</name>
</gene>
<dbReference type="RefSeq" id="WP_050350288.1">
    <property type="nucleotide sequence ID" value="NZ_BOSN01000005.1"/>
</dbReference>
<dbReference type="PATRIC" id="fig|1473.5.peg.3790"/>
<dbReference type="SUPFAM" id="SSF51011">
    <property type="entry name" value="Glycosyl hydrolase domain"/>
    <property type="match status" value="1"/>
</dbReference>
<comment type="caution">
    <text evidence="4">The sequence shown here is derived from an EMBL/GenBank/DDBJ whole genome shotgun (WGS) entry which is preliminary data.</text>
</comment>
<dbReference type="Gene3D" id="2.60.40.1180">
    <property type="entry name" value="Golgi alpha-mannosidase II"/>
    <property type="match status" value="1"/>
</dbReference>
<dbReference type="AlphaFoldDB" id="A0A0L0QTS5"/>
<dbReference type="PROSITE" id="PS51257">
    <property type="entry name" value="PROKAR_LIPOPROTEIN"/>
    <property type="match status" value="1"/>
</dbReference>
<feature type="signal peptide" evidence="2">
    <location>
        <begin position="1"/>
        <end position="24"/>
    </location>
</feature>
<evidence type="ECO:0000313" key="5">
    <source>
        <dbReference type="Proteomes" id="UP000036780"/>
    </source>
</evidence>
<keyword evidence="5" id="KW-1185">Reference proteome</keyword>
<dbReference type="GO" id="GO:0005975">
    <property type="term" value="P:carbohydrate metabolic process"/>
    <property type="evidence" value="ECO:0007669"/>
    <property type="project" value="InterPro"/>
</dbReference>
<dbReference type="SUPFAM" id="SSF51445">
    <property type="entry name" value="(Trans)glycosidases"/>
    <property type="match status" value="1"/>
</dbReference>
<feature type="domain" description="Glycosyl hydrolase family 13 catalytic" evidence="3">
    <location>
        <begin position="36"/>
        <end position="369"/>
    </location>
</feature>
<evidence type="ECO:0000313" key="4">
    <source>
        <dbReference type="EMBL" id="KNE22004.1"/>
    </source>
</evidence>
<proteinExistence type="predicted"/>
<evidence type="ECO:0000259" key="3">
    <source>
        <dbReference type="SMART" id="SM00642"/>
    </source>
</evidence>
<evidence type="ECO:0000256" key="2">
    <source>
        <dbReference type="SAM" id="SignalP"/>
    </source>
</evidence>
<dbReference type="InterPro" id="IPR017853">
    <property type="entry name" value="GH"/>
</dbReference>
<organism evidence="4 5">
    <name type="scientific">Virgibacillus pantothenticus</name>
    <dbReference type="NCBI Taxonomy" id="1473"/>
    <lineage>
        <taxon>Bacteria</taxon>
        <taxon>Bacillati</taxon>
        <taxon>Bacillota</taxon>
        <taxon>Bacilli</taxon>
        <taxon>Bacillales</taxon>
        <taxon>Bacillaceae</taxon>
        <taxon>Virgibacillus</taxon>
    </lineage>
</organism>
<keyword evidence="1" id="KW-0812">Transmembrane</keyword>
<keyword evidence="1" id="KW-0472">Membrane</keyword>
<dbReference type="InterPro" id="IPR006047">
    <property type="entry name" value="GH13_cat_dom"/>
</dbReference>
<reference evidence="5" key="1">
    <citation type="submission" date="2015-07" db="EMBL/GenBank/DDBJ databases">
        <title>Fjat-10053 dsm26.</title>
        <authorList>
            <person name="Liu B."/>
            <person name="Wang J."/>
            <person name="Zhu Y."/>
            <person name="Liu G."/>
            <person name="Chen Q."/>
            <person name="Chen Z."/>
            <person name="Lan J."/>
            <person name="Che J."/>
            <person name="Ge C."/>
            <person name="Shi H."/>
            <person name="Pan Z."/>
            <person name="Liu X."/>
        </authorList>
    </citation>
    <scope>NUCLEOTIDE SEQUENCE [LARGE SCALE GENOMIC DNA]</scope>
    <source>
        <strain evidence="5">DSM 26</strain>
    </source>
</reference>
<keyword evidence="1" id="KW-1133">Transmembrane helix</keyword>
<feature type="chain" id="PRO_5041160037" evidence="2">
    <location>
        <begin position="25"/>
        <end position="493"/>
    </location>
</feature>
<dbReference type="Pfam" id="PF22026">
    <property type="entry name" value="Alpha-amylase_C_2"/>
    <property type="match status" value="1"/>
</dbReference>
<dbReference type="OrthoDB" id="9805159at2"/>
<dbReference type="GeneID" id="66869747"/>
<dbReference type="EMBL" id="LGTO01000004">
    <property type="protein sequence ID" value="KNE22004.1"/>
    <property type="molecule type" value="Genomic_DNA"/>
</dbReference>
<name>A0A0L0QTS5_VIRPA</name>